<keyword evidence="7" id="KW-1185">Reference proteome</keyword>
<dbReference type="InterPro" id="IPR036388">
    <property type="entry name" value="WH-like_DNA-bd_sf"/>
</dbReference>
<dbReference type="PROSITE" id="PS50931">
    <property type="entry name" value="HTH_LYSR"/>
    <property type="match status" value="1"/>
</dbReference>
<dbReference type="Gene3D" id="1.10.10.10">
    <property type="entry name" value="Winged helix-like DNA-binding domain superfamily/Winged helix DNA-binding domain"/>
    <property type="match status" value="1"/>
</dbReference>
<evidence type="ECO:0000256" key="1">
    <source>
        <dbReference type="ARBA" id="ARBA00009437"/>
    </source>
</evidence>
<sequence length="293" mass="33916">MGYQLEYRHLRYFLAVAEDLHFRKAAERLFISQPGLSRQIKQMEEDLEIKLFDRHNRRVVLTKAGEYLKEAIERNLKELDHILDHAKLLHDGTGGNLRVGYVGSAMHQVIPNLLLQFKERHPNIIFSLKEMDNQKQVKDLLSLDIDLGFVRLDRVPKGLEIHPVLEDVFCLVLPKNHLVSVDNFKDLSQLKNEPFILFDASYSPSYYEKVMQIFDDSGFSPQVSHNTIHASSIYRLVENNLGLSIVPKSLQQGYNMGVKFIDLNKISQRAILSVIWNKENRNPVLKKTIELLT</sequence>
<dbReference type="RefSeq" id="WP_199114538.1">
    <property type="nucleotide sequence ID" value="NZ_JAELVQ010000006.1"/>
</dbReference>
<feature type="domain" description="HTH lysR-type" evidence="5">
    <location>
        <begin position="5"/>
        <end position="62"/>
    </location>
</feature>
<protein>
    <submittedName>
        <fullName evidence="6">LysR family transcriptional regulator</fullName>
    </submittedName>
</protein>
<comment type="similarity">
    <text evidence="1">Belongs to the LysR transcriptional regulatory family.</text>
</comment>
<dbReference type="Gene3D" id="3.40.190.10">
    <property type="entry name" value="Periplasmic binding protein-like II"/>
    <property type="match status" value="2"/>
</dbReference>
<dbReference type="Pfam" id="PF03466">
    <property type="entry name" value="LysR_substrate"/>
    <property type="match status" value="1"/>
</dbReference>
<evidence type="ECO:0000259" key="5">
    <source>
        <dbReference type="PROSITE" id="PS50931"/>
    </source>
</evidence>
<dbReference type="Pfam" id="PF00126">
    <property type="entry name" value="HTH_1"/>
    <property type="match status" value="1"/>
</dbReference>
<dbReference type="SUPFAM" id="SSF46785">
    <property type="entry name" value="Winged helix' DNA-binding domain"/>
    <property type="match status" value="1"/>
</dbReference>
<dbReference type="PRINTS" id="PR00039">
    <property type="entry name" value="HTHLYSR"/>
</dbReference>
<reference evidence="6" key="1">
    <citation type="submission" date="2020-12" db="EMBL/GenBank/DDBJ databases">
        <title>Snuella sp. nov., isolated from sediment in Incheon.</title>
        <authorList>
            <person name="Kim W."/>
        </authorList>
    </citation>
    <scope>NUCLEOTIDE SEQUENCE</scope>
    <source>
        <strain evidence="6">CAU 1569</strain>
    </source>
</reference>
<evidence type="ECO:0000256" key="3">
    <source>
        <dbReference type="ARBA" id="ARBA00023125"/>
    </source>
</evidence>
<dbReference type="EMBL" id="JAELVQ010000006">
    <property type="protein sequence ID" value="MBJ6367769.1"/>
    <property type="molecule type" value="Genomic_DNA"/>
</dbReference>
<gene>
    <name evidence="6" type="ORF">JF259_06695</name>
</gene>
<dbReference type="InterPro" id="IPR036390">
    <property type="entry name" value="WH_DNA-bd_sf"/>
</dbReference>
<dbReference type="PANTHER" id="PTHR30346">
    <property type="entry name" value="TRANSCRIPTIONAL DUAL REGULATOR HCAR-RELATED"/>
    <property type="match status" value="1"/>
</dbReference>
<keyword evidence="4" id="KW-0804">Transcription</keyword>
<dbReference type="FunFam" id="1.10.10.10:FF:000001">
    <property type="entry name" value="LysR family transcriptional regulator"/>
    <property type="match status" value="1"/>
</dbReference>
<accession>A0A8J7J2E0</accession>
<organism evidence="6 7">
    <name type="scientific">Snuella sedimenti</name>
    <dbReference type="NCBI Taxonomy" id="2798802"/>
    <lineage>
        <taxon>Bacteria</taxon>
        <taxon>Pseudomonadati</taxon>
        <taxon>Bacteroidota</taxon>
        <taxon>Flavobacteriia</taxon>
        <taxon>Flavobacteriales</taxon>
        <taxon>Flavobacteriaceae</taxon>
        <taxon>Snuella</taxon>
    </lineage>
</organism>
<evidence type="ECO:0000313" key="6">
    <source>
        <dbReference type="EMBL" id="MBJ6367769.1"/>
    </source>
</evidence>
<comment type="caution">
    <text evidence="6">The sequence shown here is derived from an EMBL/GenBank/DDBJ whole genome shotgun (WGS) entry which is preliminary data.</text>
</comment>
<dbReference type="InterPro" id="IPR000847">
    <property type="entry name" value="LysR_HTH_N"/>
</dbReference>
<dbReference type="GO" id="GO:0032993">
    <property type="term" value="C:protein-DNA complex"/>
    <property type="evidence" value="ECO:0007669"/>
    <property type="project" value="TreeGrafter"/>
</dbReference>
<proteinExistence type="inferred from homology"/>
<evidence type="ECO:0000256" key="4">
    <source>
        <dbReference type="ARBA" id="ARBA00023163"/>
    </source>
</evidence>
<dbReference type="PANTHER" id="PTHR30346:SF0">
    <property type="entry name" value="HCA OPERON TRANSCRIPTIONAL ACTIVATOR HCAR"/>
    <property type="match status" value="1"/>
</dbReference>
<evidence type="ECO:0000313" key="7">
    <source>
        <dbReference type="Proteomes" id="UP000610931"/>
    </source>
</evidence>
<dbReference type="InterPro" id="IPR005119">
    <property type="entry name" value="LysR_subst-bd"/>
</dbReference>
<evidence type="ECO:0000256" key="2">
    <source>
        <dbReference type="ARBA" id="ARBA00023015"/>
    </source>
</evidence>
<keyword evidence="3" id="KW-0238">DNA-binding</keyword>
<dbReference type="GO" id="GO:0003700">
    <property type="term" value="F:DNA-binding transcription factor activity"/>
    <property type="evidence" value="ECO:0007669"/>
    <property type="project" value="InterPro"/>
</dbReference>
<dbReference type="SUPFAM" id="SSF53850">
    <property type="entry name" value="Periplasmic binding protein-like II"/>
    <property type="match status" value="1"/>
</dbReference>
<name>A0A8J7J2E0_9FLAO</name>
<dbReference type="GO" id="GO:0003677">
    <property type="term" value="F:DNA binding"/>
    <property type="evidence" value="ECO:0007669"/>
    <property type="project" value="UniProtKB-KW"/>
</dbReference>
<keyword evidence="2" id="KW-0805">Transcription regulation</keyword>
<dbReference type="AlphaFoldDB" id="A0A8J7J2E0"/>
<dbReference type="Proteomes" id="UP000610931">
    <property type="component" value="Unassembled WGS sequence"/>
</dbReference>